<protein>
    <recommendedName>
        <fullName evidence="3">HNH endonuclease</fullName>
    </recommendedName>
</protein>
<accession>A0ABR7LFE6</accession>
<evidence type="ECO:0008006" key="3">
    <source>
        <dbReference type="Google" id="ProtNLM"/>
    </source>
</evidence>
<keyword evidence="2" id="KW-1185">Reference proteome</keyword>
<gene>
    <name evidence="1" type="ORF">GPZ80_29755</name>
</gene>
<evidence type="ECO:0000313" key="1">
    <source>
        <dbReference type="EMBL" id="MBC6451352.1"/>
    </source>
</evidence>
<dbReference type="EMBL" id="JABVED010000028">
    <property type="protein sequence ID" value="MBC6451352.1"/>
    <property type="molecule type" value="Genomic_DNA"/>
</dbReference>
<sequence length="155" mass="17248">MITICAACGNAVDIVATEAGITYQHTVSDPDDHPVVPVEAPLGWLGRCDFCNDTPPTHVLPARDFTIPHAPTHSSLADWAACPQCAALIERNQWSALTHRAERAIAVRRGRPMRPREQTSLRALYRQLREHIRGPLRLIDDDACQHREDSTGEEI</sequence>
<comment type="caution">
    <text evidence="1">The sequence shown here is derived from an EMBL/GenBank/DDBJ whole genome shotgun (WGS) entry which is preliminary data.</text>
</comment>
<evidence type="ECO:0000313" key="2">
    <source>
        <dbReference type="Proteomes" id="UP000734823"/>
    </source>
</evidence>
<reference evidence="1 2" key="1">
    <citation type="submission" date="2020-06" db="EMBL/GenBank/DDBJ databases">
        <title>Actinokineospora xiongansis sp. nov., isolated from soil of Baiyangdian.</title>
        <authorList>
            <person name="Zhang X."/>
        </authorList>
    </citation>
    <scope>NUCLEOTIDE SEQUENCE [LARGE SCALE GENOMIC DNA]</scope>
    <source>
        <strain evidence="1 2">HBU206404</strain>
    </source>
</reference>
<dbReference type="RefSeq" id="WP_187224427.1">
    <property type="nucleotide sequence ID" value="NZ_JABVED010000028.1"/>
</dbReference>
<organism evidence="1 2">
    <name type="scientific">Actinokineospora xionganensis</name>
    <dbReference type="NCBI Taxonomy" id="2684470"/>
    <lineage>
        <taxon>Bacteria</taxon>
        <taxon>Bacillati</taxon>
        <taxon>Actinomycetota</taxon>
        <taxon>Actinomycetes</taxon>
        <taxon>Pseudonocardiales</taxon>
        <taxon>Pseudonocardiaceae</taxon>
        <taxon>Actinokineospora</taxon>
    </lineage>
</organism>
<proteinExistence type="predicted"/>
<name>A0ABR7LFE6_9PSEU</name>
<dbReference type="Proteomes" id="UP000734823">
    <property type="component" value="Unassembled WGS sequence"/>
</dbReference>